<evidence type="ECO:0000256" key="6">
    <source>
        <dbReference type="ARBA" id="ARBA00022824"/>
    </source>
</evidence>
<dbReference type="PANTHER" id="PTHR13046:SF0">
    <property type="entry name" value="CAAX PRENYL PROTEASE 2"/>
    <property type="match status" value="1"/>
</dbReference>
<dbReference type="Pfam" id="PF02517">
    <property type="entry name" value="Rce1-like"/>
    <property type="match status" value="1"/>
</dbReference>
<keyword evidence="3 14" id="KW-0645">Protease</keyword>
<dbReference type="PANTHER" id="PTHR13046">
    <property type="entry name" value="PROTEASE U48 CAAX PRENYL PROTEASE RCE1"/>
    <property type="match status" value="1"/>
</dbReference>
<feature type="transmembrane region" description="Helical" evidence="12">
    <location>
        <begin position="374"/>
        <end position="394"/>
    </location>
</feature>
<evidence type="ECO:0000256" key="7">
    <source>
        <dbReference type="ARBA" id="ARBA00022989"/>
    </source>
</evidence>
<evidence type="ECO:0000256" key="5">
    <source>
        <dbReference type="ARBA" id="ARBA00022801"/>
    </source>
</evidence>
<evidence type="ECO:0000256" key="11">
    <source>
        <dbReference type="SAM" id="MobiDB-lite"/>
    </source>
</evidence>
<keyword evidence="8 12" id="KW-0472">Membrane</keyword>
<evidence type="ECO:0000256" key="10">
    <source>
        <dbReference type="ARBA" id="ARBA00049729"/>
    </source>
</evidence>
<evidence type="ECO:0000256" key="12">
    <source>
        <dbReference type="SAM" id="Phobius"/>
    </source>
</evidence>
<keyword evidence="5" id="KW-0378">Hydrolase</keyword>
<comment type="catalytic activity">
    <reaction evidence="9">
        <text>Hydrolyzes the peptide bond -P2-(S-farnesyl or geranylgeranyl)C-P1'-P2'-P3'-COOH where P1' and P2' are amino acids with aliphatic sidechains and P3' is any C-terminal residue.</text>
        <dbReference type="EC" id="3.4.26.1"/>
    </reaction>
</comment>
<evidence type="ECO:0000256" key="8">
    <source>
        <dbReference type="ARBA" id="ARBA00023136"/>
    </source>
</evidence>
<evidence type="ECO:0000313" key="15">
    <source>
        <dbReference type="Proteomes" id="UP000602905"/>
    </source>
</evidence>
<dbReference type="OrthoDB" id="271604at2759"/>
<protein>
    <recommendedName>
        <fullName evidence="10">intramembrane prenyl-peptidase Rce1</fullName>
        <ecNumber evidence="10">3.4.26.1</ecNumber>
    </recommendedName>
</protein>
<dbReference type="InterPro" id="IPR039731">
    <property type="entry name" value="Rce1"/>
</dbReference>
<feature type="transmembrane region" description="Helical" evidence="12">
    <location>
        <begin position="231"/>
        <end position="250"/>
    </location>
</feature>
<evidence type="ECO:0000256" key="9">
    <source>
        <dbReference type="ARBA" id="ARBA00047280"/>
    </source>
</evidence>
<feature type="transmembrane region" description="Helical" evidence="12">
    <location>
        <begin position="191"/>
        <end position="210"/>
    </location>
</feature>
<keyword evidence="4 12" id="KW-0812">Transmembrane</keyword>
<keyword evidence="7 12" id="KW-1133">Transmembrane helix</keyword>
<dbReference type="GO" id="GO:0005789">
    <property type="term" value="C:endoplasmic reticulum membrane"/>
    <property type="evidence" value="ECO:0007669"/>
    <property type="project" value="UniProtKB-SubCell"/>
</dbReference>
<dbReference type="GO" id="GO:0071586">
    <property type="term" value="P:CAAX-box protein processing"/>
    <property type="evidence" value="ECO:0007669"/>
    <property type="project" value="InterPro"/>
</dbReference>
<dbReference type="InterPro" id="IPR003675">
    <property type="entry name" value="Rce1/LyrA-like_dom"/>
</dbReference>
<dbReference type="EC" id="3.4.26.1" evidence="10"/>
<keyword evidence="6" id="KW-0256">Endoplasmic reticulum</keyword>
<name>A0A8H7HQX0_9AGAM</name>
<accession>A0A8H7HQX0</accession>
<comment type="subcellular location">
    <subcellularLocation>
        <location evidence="1">Endoplasmic reticulum membrane</location>
        <topology evidence="1">Multi-pass membrane protein</topology>
    </subcellularLocation>
</comment>
<dbReference type="GO" id="GO:0004222">
    <property type="term" value="F:metalloendopeptidase activity"/>
    <property type="evidence" value="ECO:0007669"/>
    <property type="project" value="InterPro"/>
</dbReference>
<feature type="compositionally biased region" description="Pro residues" evidence="11">
    <location>
        <begin position="127"/>
        <end position="136"/>
    </location>
</feature>
<gene>
    <name evidence="14" type="ORF">RHS03_04604</name>
</gene>
<comment type="similarity">
    <text evidence="2">Belongs to the peptidase U48 family.</text>
</comment>
<dbReference type="EMBL" id="JACYCD010000051">
    <property type="protein sequence ID" value="KAF8706633.1"/>
    <property type="molecule type" value="Genomic_DNA"/>
</dbReference>
<feature type="transmembrane region" description="Helical" evidence="12">
    <location>
        <begin position="270"/>
        <end position="296"/>
    </location>
</feature>
<feature type="domain" description="CAAX prenyl protease 2/Lysostaphin resistance protein A-like" evidence="13">
    <location>
        <begin position="255"/>
        <end position="357"/>
    </location>
</feature>
<evidence type="ECO:0000313" key="14">
    <source>
        <dbReference type="EMBL" id="KAF8706633.1"/>
    </source>
</evidence>
<reference evidence="14" key="1">
    <citation type="submission" date="2020-09" db="EMBL/GenBank/DDBJ databases">
        <title>Comparative genome analyses of four rice-infecting Rhizoctonia solani isolates reveal extensive enrichment of homogalacturonan modification genes.</title>
        <authorList>
            <person name="Lee D.-Y."/>
            <person name="Jeon J."/>
            <person name="Kim K.-T."/>
            <person name="Cheong K."/>
            <person name="Song H."/>
            <person name="Choi G."/>
            <person name="Ko J."/>
            <person name="Opiyo S.O."/>
            <person name="Zuo S."/>
            <person name="Madhav S."/>
            <person name="Lee Y.-H."/>
            <person name="Wang G.-L."/>
        </authorList>
    </citation>
    <scope>NUCLEOTIDE SEQUENCE</scope>
    <source>
        <strain evidence="14">AG1-IA WGL</strain>
    </source>
</reference>
<feature type="non-terminal residue" evidence="14">
    <location>
        <position position="399"/>
    </location>
</feature>
<organism evidence="14 15">
    <name type="scientific">Rhizoctonia solani</name>
    <dbReference type="NCBI Taxonomy" id="456999"/>
    <lineage>
        <taxon>Eukaryota</taxon>
        <taxon>Fungi</taxon>
        <taxon>Dikarya</taxon>
        <taxon>Basidiomycota</taxon>
        <taxon>Agaricomycotina</taxon>
        <taxon>Agaricomycetes</taxon>
        <taxon>Cantharellales</taxon>
        <taxon>Ceratobasidiaceae</taxon>
        <taxon>Rhizoctonia</taxon>
    </lineage>
</organism>
<dbReference type="AlphaFoldDB" id="A0A8H7HQX0"/>
<evidence type="ECO:0000256" key="4">
    <source>
        <dbReference type="ARBA" id="ARBA00022692"/>
    </source>
</evidence>
<dbReference type="Proteomes" id="UP000602905">
    <property type="component" value="Unassembled WGS sequence"/>
</dbReference>
<feature type="region of interest" description="Disordered" evidence="11">
    <location>
        <begin position="119"/>
        <end position="139"/>
    </location>
</feature>
<feature type="transmembrane region" description="Helical" evidence="12">
    <location>
        <begin position="317"/>
        <end position="338"/>
    </location>
</feature>
<evidence type="ECO:0000259" key="13">
    <source>
        <dbReference type="Pfam" id="PF02517"/>
    </source>
</evidence>
<sequence>MTYLAAFGRHASSFIGVTLLTSLAFQNLLHRRISAAERDRLTAHQTILESLVKRLREGEDLSESEIVRLVRLARGGGEEGGGIENTPWKEVVFGKRLREVKEIEGKALEEWNTAIAQAEQPAKPRHPVPAPTPSNPTPLSHALAPAPKKPTFFLISARFRRGRIMRVLITERIQRCWTMHFQSPVLGLTEFVLASGFFAASYVGSIYVLRSARLDNKDKSRDDPSVIKTRLTAVTASTACSLLAVVAIVWKTEASLSPLTEELVFRSCIVGAAKLAGIGYKKIIFLTPLWFGLAHIHHGHEQYNRLGRTRKALQRTLVIATVQLGYTTLFGWYASFLFLRTGSVITPTLAHAFCNVMGMPTVQDDVRQHPNHKFLIWLTHAVGIVGFGFALGPWTRAAE</sequence>
<evidence type="ECO:0000256" key="1">
    <source>
        <dbReference type="ARBA" id="ARBA00004477"/>
    </source>
</evidence>
<evidence type="ECO:0000256" key="3">
    <source>
        <dbReference type="ARBA" id="ARBA00022670"/>
    </source>
</evidence>
<comment type="caution">
    <text evidence="14">The sequence shown here is derived from an EMBL/GenBank/DDBJ whole genome shotgun (WGS) entry which is preliminary data.</text>
</comment>
<proteinExistence type="inferred from homology"/>
<evidence type="ECO:0000256" key="2">
    <source>
        <dbReference type="ARBA" id="ARBA00006897"/>
    </source>
</evidence>